<sequence length="475" mass="53041">MTQNTDNPLPLPSAHQAPQDQTGAAINAPQDVTEVDSFVRGRGQRGVRTAPQGVHQTPRLSDFQCLPSKQLRKCHTKAISIRSSPYPCHHPSRIILDTNDEIPPAQPRQQLSQEQAQLGNHHGDLDAFIQPPPPVNLPGGGDVNLLPMVAHLTHQAPPPLPCIPPAVPIPTLQSTTRGDALLQSLLASARLSPTDLQLARQLFQAPPETQWRLQVVMWMSPRSASHSGSTALGTQTLVTQSTVSNHVYGNLIRSRVQHRIRDFLMVHTLESYSRPQSIDGRIFVDLPLPLIIRYIQDQSPAFKRDYLPPGFISGNHKAMASVVTFLRAMVKHERTHLRNLLLTNARQEHRPRELGPIPRLMDLLVLINRAFKPHSALRTMAEIRANMTAGVQARIAMLRLLTMEHLVHRAPADTRSQWDLIDDHLEALRVKSPLELQVHAILVIRRDRELFTGDVMFADIPNKSIQMPGPIELDV</sequence>
<reference evidence="2 3" key="1">
    <citation type="submission" date="2017-11" db="EMBL/GenBank/DDBJ databases">
        <title>De novo assembly and phasing of dikaryotic genomes from two isolates of Puccinia coronata f. sp. avenae, the causal agent of oat crown rust.</title>
        <authorList>
            <person name="Miller M.E."/>
            <person name="Zhang Y."/>
            <person name="Omidvar V."/>
            <person name="Sperschneider J."/>
            <person name="Schwessinger B."/>
            <person name="Raley C."/>
            <person name="Palmer J.M."/>
            <person name="Garnica D."/>
            <person name="Upadhyaya N."/>
            <person name="Rathjen J."/>
            <person name="Taylor J.M."/>
            <person name="Park R.F."/>
            <person name="Dodds P.N."/>
            <person name="Hirsch C.D."/>
            <person name="Kianian S.F."/>
            <person name="Figueroa M."/>
        </authorList>
    </citation>
    <scope>NUCLEOTIDE SEQUENCE [LARGE SCALE GENOMIC DNA]</scope>
    <source>
        <strain evidence="2">12NC29</strain>
    </source>
</reference>
<keyword evidence="3" id="KW-1185">Reference proteome</keyword>
<evidence type="ECO:0000313" key="3">
    <source>
        <dbReference type="Proteomes" id="UP000235388"/>
    </source>
</evidence>
<dbReference type="EMBL" id="PGCJ01000213">
    <property type="protein sequence ID" value="PLW38056.1"/>
    <property type="molecule type" value="Genomic_DNA"/>
</dbReference>
<feature type="region of interest" description="Disordered" evidence="1">
    <location>
        <begin position="1"/>
        <end position="22"/>
    </location>
</feature>
<protein>
    <submittedName>
        <fullName evidence="2">Uncharacterized protein</fullName>
    </submittedName>
</protein>
<dbReference type="AlphaFoldDB" id="A0A2N5UKB5"/>
<organism evidence="2 3">
    <name type="scientific">Puccinia coronata f. sp. avenae</name>
    <dbReference type="NCBI Taxonomy" id="200324"/>
    <lineage>
        <taxon>Eukaryota</taxon>
        <taxon>Fungi</taxon>
        <taxon>Dikarya</taxon>
        <taxon>Basidiomycota</taxon>
        <taxon>Pucciniomycotina</taxon>
        <taxon>Pucciniomycetes</taxon>
        <taxon>Pucciniales</taxon>
        <taxon>Pucciniaceae</taxon>
        <taxon>Puccinia</taxon>
    </lineage>
</organism>
<accession>A0A2N5UKB5</accession>
<comment type="caution">
    <text evidence="2">The sequence shown here is derived from an EMBL/GenBank/DDBJ whole genome shotgun (WGS) entry which is preliminary data.</text>
</comment>
<evidence type="ECO:0000256" key="1">
    <source>
        <dbReference type="SAM" id="MobiDB-lite"/>
    </source>
</evidence>
<gene>
    <name evidence="2" type="ORF">PCANC_14546</name>
</gene>
<proteinExistence type="predicted"/>
<evidence type="ECO:0000313" key="2">
    <source>
        <dbReference type="EMBL" id="PLW38056.1"/>
    </source>
</evidence>
<name>A0A2N5UKB5_9BASI</name>
<dbReference type="Proteomes" id="UP000235388">
    <property type="component" value="Unassembled WGS sequence"/>
</dbReference>
<dbReference type="OrthoDB" id="2504051at2759"/>